<dbReference type="InterPro" id="IPR002582">
    <property type="entry name" value="ACPS"/>
</dbReference>
<evidence type="ECO:0000259" key="9">
    <source>
        <dbReference type="Pfam" id="PF01648"/>
    </source>
</evidence>
<sequence>MALAGIGVDMLEIARMQQAIEKRPHFIRRMFTDAERAYCERTARPAEHYAARFAAREAVLKALGTGFSSGIGFQDVSVERDQLGRPQARLAGKAAQIAAEQGVQEIALSISYTRDVAVANAVAVTNAVKPKVDQKEDAAQELARSFKEARSVLDELERVQEPIIETTFDDVVKSEE</sequence>
<dbReference type="GO" id="GO:0000287">
    <property type="term" value="F:magnesium ion binding"/>
    <property type="evidence" value="ECO:0007669"/>
    <property type="project" value="UniProtKB-UniRule"/>
</dbReference>
<organism evidence="10 11">
    <name type="scientific">Lancefieldella parvula</name>
    <dbReference type="NCBI Taxonomy" id="1382"/>
    <lineage>
        <taxon>Bacteria</taxon>
        <taxon>Bacillati</taxon>
        <taxon>Actinomycetota</taxon>
        <taxon>Coriobacteriia</taxon>
        <taxon>Coriobacteriales</taxon>
        <taxon>Atopobiaceae</taxon>
        <taxon>Lancefieldella</taxon>
    </lineage>
</organism>
<dbReference type="GO" id="GO:0005737">
    <property type="term" value="C:cytoplasm"/>
    <property type="evidence" value="ECO:0007669"/>
    <property type="project" value="UniProtKB-SubCell"/>
</dbReference>
<evidence type="ECO:0000313" key="11">
    <source>
        <dbReference type="Proteomes" id="UP000772566"/>
    </source>
</evidence>
<dbReference type="NCBIfam" id="TIGR00556">
    <property type="entry name" value="pantethn_trn"/>
    <property type="match status" value="1"/>
</dbReference>
<dbReference type="GO" id="GO:0006633">
    <property type="term" value="P:fatty acid biosynthetic process"/>
    <property type="evidence" value="ECO:0007669"/>
    <property type="project" value="UniProtKB-UniRule"/>
</dbReference>
<evidence type="ECO:0000256" key="6">
    <source>
        <dbReference type="ARBA" id="ARBA00023098"/>
    </source>
</evidence>
<keyword evidence="4 8" id="KW-0276">Fatty acid metabolism</keyword>
<evidence type="ECO:0000256" key="5">
    <source>
        <dbReference type="ARBA" id="ARBA00022842"/>
    </source>
</evidence>
<dbReference type="Gene3D" id="3.90.470.20">
    <property type="entry name" value="4'-phosphopantetheinyl transferase domain"/>
    <property type="match status" value="1"/>
</dbReference>
<keyword evidence="7 8" id="KW-0275">Fatty acid biosynthesis</keyword>
<proteinExistence type="inferred from homology"/>
<keyword evidence="3 8" id="KW-0479">Metal-binding</keyword>
<keyword evidence="6 8" id="KW-0443">Lipid metabolism</keyword>
<dbReference type="NCBIfam" id="TIGR00516">
    <property type="entry name" value="acpS"/>
    <property type="match status" value="1"/>
</dbReference>
<evidence type="ECO:0000256" key="4">
    <source>
        <dbReference type="ARBA" id="ARBA00022832"/>
    </source>
</evidence>
<evidence type="ECO:0000313" key="10">
    <source>
        <dbReference type="EMBL" id="MBF4809616.1"/>
    </source>
</evidence>
<dbReference type="InterPro" id="IPR008278">
    <property type="entry name" value="4-PPantetheinyl_Trfase_dom"/>
</dbReference>
<dbReference type="SUPFAM" id="SSF56214">
    <property type="entry name" value="4'-phosphopantetheinyl transferase"/>
    <property type="match status" value="1"/>
</dbReference>
<dbReference type="Pfam" id="PF01648">
    <property type="entry name" value="ACPS"/>
    <property type="match status" value="1"/>
</dbReference>
<dbReference type="GO" id="GO:0008897">
    <property type="term" value="F:holo-[acyl-carrier-protein] synthase activity"/>
    <property type="evidence" value="ECO:0007669"/>
    <property type="project" value="UniProtKB-UniRule"/>
</dbReference>
<evidence type="ECO:0000256" key="7">
    <source>
        <dbReference type="ARBA" id="ARBA00023160"/>
    </source>
</evidence>
<feature type="binding site" evidence="8">
    <location>
        <position position="9"/>
    </location>
    <ligand>
        <name>Mg(2+)</name>
        <dbReference type="ChEBI" id="CHEBI:18420"/>
    </ligand>
</feature>
<evidence type="ECO:0000256" key="2">
    <source>
        <dbReference type="ARBA" id="ARBA00022679"/>
    </source>
</evidence>
<comment type="similarity">
    <text evidence="8">Belongs to the P-Pant transferase superfamily. AcpS family.</text>
</comment>
<dbReference type="EC" id="2.7.8.7" evidence="8"/>
<evidence type="ECO:0000256" key="3">
    <source>
        <dbReference type="ARBA" id="ARBA00022723"/>
    </source>
</evidence>
<feature type="binding site" evidence="8">
    <location>
        <position position="57"/>
    </location>
    <ligand>
        <name>Mg(2+)</name>
        <dbReference type="ChEBI" id="CHEBI:18420"/>
    </ligand>
</feature>
<feature type="domain" description="4'-phosphopantetheinyl transferase" evidence="9">
    <location>
        <begin position="5"/>
        <end position="105"/>
    </location>
</feature>
<comment type="function">
    <text evidence="8">Transfers the 4'-phosphopantetheine moiety from coenzyme A to a Ser of acyl-carrier-protein.</text>
</comment>
<keyword evidence="1 8" id="KW-0444">Lipid biosynthesis</keyword>
<dbReference type="Proteomes" id="UP000772566">
    <property type="component" value="Unassembled WGS sequence"/>
</dbReference>
<keyword evidence="8" id="KW-0963">Cytoplasm</keyword>
<accession>A0A930YTE4</accession>
<dbReference type="EMBL" id="JABZGT010000346">
    <property type="protein sequence ID" value="MBF4809616.1"/>
    <property type="molecule type" value="Genomic_DNA"/>
</dbReference>
<comment type="caution">
    <text evidence="10">The sequence shown here is derived from an EMBL/GenBank/DDBJ whole genome shotgun (WGS) entry which is preliminary data.</text>
</comment>
<comment type="catalytic activity">
    <reaction evidence="8">
        <text>apo-[ACP] + CoA = holo-[ACP] + adenosine 3',5'-bisphosphate + H(+)</text>
        <dbReference type="Rhea" id="RHEA:12068"/>
        <dbReference type="Rhea" id="RHEA-COMP:9685"/>
        <dbReference type="Rhea" id="RHEA-COMP:9690"/>
        <dbReference type="ChEBI" id="CHEBI:15378"/>
        <dbReference type="ChEBI" id="CHEBI:29999"/>
        <dbReference type="ChEBI" id="CHEBI:57287"/>
        <dbReference type="ChEBI" id="CHEBI:58343"/>
        <dbReference type="ChEBI" id="CHEBI:64479"/>
        <dbReference type="EC" id="2.7.8.7"/>
    </reaction>
</comment>
<dbReference type="RefSeq" id="WP_313995758.1">
    <property type="nucleotide sequence ID" value="NZ_CAUQBC010000009.1"/>
</dbReference>
<dbReference type="InterPro" id="IPR037143">
    <property type="entry name" value="4-PPantetheinyl_Trfase_dom_sf"/>
</dbReference>
<keyword evidence="5 8" id="KW-0460">Magnesium</keyword>
<dbReference type="HAMAP" id="MF_00101">
    <property type="entry name" value="AcpS"/>
    <property type="match status" value="1"/>
</dbReference>
<keyword evidence="2 8" id="KW-0808">Transferase</keyword>
<reference evidence="10" key="1">
    <citation type="submission" date="2020-04" db="EMBL/GenBank/DDBJ databases">
        <title>Deep metagenomics examines the oral microbiome during advanced dental caries in children, revealing novel taxa and co-occurrences with host molecules.</title>
        <authorList>
            <person name="Baker J.L."/>
            <person name="Morton J.T."/>
            <person name="Dinis M."/>
            <person name="Alvarez R."/>
            <person name="Tran N.C."/>
            <person name="Knight R."/>
            <person name="Edlund A."/>
        </authorList>
    </citation>
    <scope>NUCLEOTIDE SEQUENCE</scope>
    <source>
        <strain evidence="10">JCVI_22A_bin.2</strain>
    </source>
</reference>
<dbReference type="InterPro" id="IPR004568">
    <property type="entry name" value="Ppantetheine-prot_Trfase_dom"/>
</dbReference>
<comment type="cofactor">
    <cofactor evidence="8">
        <name>Mg(2+)</name>
        <dbReference type="ChEBI" id="CHEBI:18420"/>
    </cofactor>
</comment>
<gene>
    <name evidence="8 10" type="primary">acpS</name>
    <name evidence="10" type="ORF">HXK23_05300</name>
</gene>
<evidence type="ECO:0000256" key="1">
    <source>
        <dbReference type="ARBA" id="ARBA00022516"/>
    </source>
</evidence>
<protein>
    <recommendedName>
        <fullName evidence="8">Holo-[acyl-carrier-protein] synthase</fullName>
        <shortName evidence="8">Holo-ACP synthase</shortName>
        <ecNumber evidence="8">2.7.8.7</ecNumber>
    </recommendedName>
    <alternativeName>
        <fullName evidence="8">4'-phosphopantetheinyl transferase AcpS</fullName>
    </alternativeName>
</protein>
<name>A0A930YTE4_9ACTN</name>
<comment type="subcellular location">
    <subcellularLocation>
        <location evidence="8">Cytoplasm</location>
    </subcellularLocation>
</comment>
<evidence type="ECO:0000256" key="8">
    <source>
        <dbReference type="HAMAP-Rule" id="MF_00101"/>
    </source>
</evidence>
<dbReference type="AlphaFoldDB" id="A0A930YTE4"/>